<proteinExistence type="predicted"/>
<dbReference type="RefSeq" id="WP_236089227.1">
    <property type="nucleotide sequence ID" value="NZ_JAKGSG010000029.1"/>
</dbReference>
<keyword evidence="2" id="KW-1185">Reference proteome</keyword>
<comment type="caution">
    <text evidence="1">The sequence shown here is derived from an EMBL/GenBank/DDBJ whole genome shotgun (WGS) entry which is preliminary data.</text>
</comment>
<gene>
    <name evidence="1" type="ORF">L1785_10610</name>
</gene>
<evidence type="ECO:0000313" key="1">
    <source>
        <dbReference type="EMBL" id="MCF4121432.1"/>
    </source>
</evidence>
<dbReference type="Proteomes" id="UP001165405">
    <property type="component" value="Unassembled WGS sequence"/>
</dbReference>
<reference evidence="1" key="1">
    <citation type="submission" date="2022-01" db="EMBL/GenBank/DDBJ databases">
        <title>Antribacter sp. nov., isolated from Guizhou of China.</title>
        <authorList>
            <person name="Chengliang C."/>
            <person name="Ya Z."/>
        </authorList>
    </citation>
    <scope>NUCLEOTIDE SEQUENCE</scope>
    <source>
        <strain evidence="1">KLBMP 9083</strain>
    </source>
</reference>
<sequence>MTVVVPGRPAGTDRHAQAHAALRAAELRTGVRRERRQHTLTVAAAPAAPALVEAAPTREGARPRVHHRTDHQVALAGRRLPVHPGLARLLPEGGLTTGSTVVVRGSTTLLLALLAEASRAGAWTAIVGHPAAGLAAAADAGLDLDRTVTVPAPGPDAPAVVAALLDGLDVVVLGPRTALLDADRRRLVTRARERGAVLVAVDAQPGAHVVLDTRAGTWSGLDHGSGWLRRRTLTVRRTGRGAAARPVEMEVEVPLRADVVVPGREHATRPRLHVVGGRAASLSAARRPSGIAPTRVAIPESLLEADVDADADAARTGVAALTEIPGGAGISRIAR</sequence>
<accession>A0AA41QE17</accession>
<name>A0AA41QE17_9MICO</name>
<dbReference type="EMBL" id="JAKGSG010000029">
    <property type="protein sequence ID" value="MCF4121432.1"/>
    <property type="molecule type" value="Genomic_DNA"/>
</dbReference>
<protein>
    <submittedName>
        <fullName evidence="1">Uncharacterized protein</fullName>
    </submittedName>
</protein>
<dbReference type="AlphaFoldDB" id="A0AA41QE17"/>
<evidence type="ECO:0000313" key="2">
    <source>
        <dbReference type="Proteomes" id="UP001165405"/>
    </source>
</evidence>
<organism evidence="1 2">
    <name type="scientific">Antribacter soli</name>
    <dbReference type="NCBI Taxonomy" id="2910976"/>
    <lineage>
        <taxon>Bacteria</taxon>
        <taxon>Bacillati</taxon>
        <taxon>Actinomycetota</taxon>
        <taxon>Actinomycetes</taxon>
        <taxon>Micrococcales</taxon>
        <taxon>Promicromonosporaceae</taxon>
        <taxon>Antribacter</taxon>
    </lineage>
</organism>